<accession>A0A101M1W3</accession>
<dbReference type="EMBL" id="LKAM01000002">
    <property type="protein sequence ID" value="KUM49526.1"/>
    <property type="molecule type" value="Genomic_DNA"/>
</dbReference>
<geneLocation type="mitochondrion" evidence="1"/>
<dbReference type="AlphaFoldDB" id="A0A101M1W3"/>
<sequence length="85" mass="9549">MRKVFSPTLVCSLCNSTKSIIYKFEHVTVLESTKTSSFIKASHLNYSKQLEILRMEESNAIWLSYLLGGLLTLIEDLGAPLLCIP</sequence>
<proteinExistence type="predicted"/>
<organism evidence="1">
    <name type="scientific">Picea glauca</name>
    <name type="common">White spruce</name>
    <name type="synonym">Pinus glauca</name>
    <dbReference type="NCBI Taxonomy" id="3330"/>
    <lineage>
        <taxon>Eukaryota</taxon>
        <taxon>Viridiplantae</taxon>
        <taxon>Streptophyta</taxon>
        <taxon>Embryophyta</taxon>
        <taxon>Tracheophyta</taxon>
        <taxon>Spermatophyta</taxon>
        <taxon>Pinopsida</taxon>
        <taxon>Pinidae</taxon>
        <taxon>Conifers I</taxon>
        <taxon>Pinales</taxon>
        <taxon>Pinaceae</taxon>
        <taxon>Picea</taxon>
    </lineage>
</organism>
<comment type="caution">
    <text evidence="1">The sequence shown here is derived from an EMBL/GenBank/DDBJ whole genome shotgun (WGS) entry which is preliminary data.</text>
</comment>
<reference evidence="1" key="1">
    <citation type="journal article" date="2015" name="Genome Biol. Evol.">
        <title>Organellar Genomes of White Spruce (Picea glauca): Assembly and Annotation.</title>
        <authorList>
            <person name="Jackman S.D."/>
            <person name="Warren R.L."/>
            <person name="Gibb E.A."/>
            <person name="Vandervalk B.P."/>
            <person name="Mohamadi H."/>
            <person name="Chu J."/>
            <person name="Raymond A."/>
            <person name="Pleasance S."/>
            <person name="Coope R."/>
            <person name="Wildung M.R."/>
            <person name="Ritland C.E."/>
            <person name="Bousquet J."/>
            <person name="Jones S.J."/>
            <person name="Bohlmann J."/>
            <person name="Birol I."/>
        </authorList>
    </citation>
    <scope>NUCLEOTIDE SEQUENCE [LARGE SCALE GENOMIC DNA]</scope>
    <source>
        <tissue evidence="1">Flushing bud</tissue>
    </source>
</reference>
<gene>
    <name evidence="1" type="ORF">ABT39_MTgene2751</name>
</gene>
<name>A0A101M1W3_PICGL</name>
<protein>
    <submittedName>
        <fullName evidence="1">Uncharacterized protein</fullName>
    </submittedName>
</protein>
<keyword evidence="1" id="KW-0496">Mitochondrion</keyword>
<evidence type="ECO:0000313" key="1">
    <source>
        <dbReference type="EMBL" id="KUM49526.1"/>
    </source>
</evidence>